<comment type="subcellular location">
    <subcellularLocation>
        <location evidence="1">Cell membrane</location>
        <topology evidence="1">Multi-pass membrane protein</topology>
    </subcellularLocation>
</comment>
<evidence type="ECO:0000256" key="1">
    <source>
        <dbReference type="ARBA" id="ARBA00004651"/>
    </source>
</evidence>
<dbReference type="PANTHER" id="PTHR40277:SF1">
    <property type="entry name" value="BLL5419 PROTEIN"/>
    <property type="match status" value="1"/>
</dbReference>
<evidence type="ECO:0000256" key="5">
    <source>
        <dbReference type="ARBA" id="ARBA00023136"/>
    </source>
</evidence>
<keyword evidence="3 6" id="KW-0812">Transmembrane</keyword>
<feature type="transmembrane region" description="Helical" evidence="6">
    <location>
        <begin position="157"/>
        <end position="184"/>
    </location>
</feature>
<keyword evidence="4 6" id="KW-1133">Transmembrane helix</keyword>
<feature type="transmembrane region" description="Helical" evidence="6">
    <location>
        <begin position="43"/>
        <end position="64"/>
    </location>
</feature>
<feature type="transmembrane region" description="Helical" evidence="6">
    <location>
        <begin position="129"/>
        <end position="151"/>
    </location>
</feature>
<dbReference type="InterPro" id="IPR022791">
    <property type="entry name" value="L-PG_synthase/AglD"/>
</dbReference>
<dbReference type="EMBL" id="LCRO01000003">
    <property type="protein sequence ID" value="KKW35756.1"/>
    <property type="molecule type" value="Genomic_DNA"/>
</dbReference>
<dbReference type="AlphaFoldDB" id="A0A0G1XXP1"/>
<accession>A0A0G1XXP1</accession>
<dbReference type="PANTHER" id="PTHR40277">
    <property type="entry name" value="BLL5419 PROTEIN"/>
    <property type="match status" value="1"/>
</dbReference>
<evidence type="ECO:0000256" key="6">
    <source>
        <dbReference type="SAM" id="Phobius"/>
    </source>
</evidence>
<dbReference type="Pfam" id="PF03706">
    <property type="entry name" value="LPG_synthase_TM"/>
    <property type="match status" value="1"/>
</dbReference>
<evidence type="ECO:0000313" key="8">
    <source>
        <dbReference type="Proteomes" id="UP000034740"/>
    </source>
</evidence>
<dbReference type="GO" id="GO:0005886">
    <property type="term" value="C:plasma membrane"/>
    <property type="evidence" value="ECO:0007669"/>
    <property type="project" value="UniProtKB-SubCell"/>
</dbReference>
<keyword evidence="5 6" id="KW-0472">Membrane</keyword>
<evidence type="ECO:0000313" key="7">
    <source>
        <dbReference type="EMBL" id="KKW35756.1"/>
    </source>
</evidence>
<reference evidence="7 8" key="1">
    <citation type="journal article" date="2015" name="Nature">
        <title>rRNA introns, odd ribosomes, and small enigmatic genomes across a large radiation of phyla.</title>
        <authorList>
            <person name="Brown C.T."/>
            <person name="Hug L.A."/>
            <person name="Thomas B.C."/>
            <person name="Sharon I."/>
            <person name="Castelle C.J."/>
            <person name="Singh A."/>
            <person name="Wilkins M.J."/>
            <person name="Williams K.H."/>
            <person name="Banfield J.F."/>
        </authorList>
    </citation>
    <scope>NUCLEOTIDE SEQUENCE [LARGE SCALE GENOMIC DNA]</scope>
</reference>
<evidence type="ECO:0000256" key="4">
    <source>
        <dbReference type="ARBA" id="ARBA00022989"/>
    </source>
</evidence>
<proteinExistence type="predicted"/>
<name>A0A0G1XXP1_9BACT</name>
<comment type="caution">
    <text evidence="7">The sequence shown here is derived from an EMBL/GenBank/DDBJ whole genome shotgun (WGS) entry which is preliminary data.</text>
</comment>
<evidence type="ECO:0008006" key="9">
    <source>
        <dbReference type="Google" id="ProtNLM"/>
    </source>
</evidence>
<gene>
    <name evidence="7" type="ORF">UY83_C0003G0040</name>
</gene>
<feature type="transmembrane region" description="Helical" evidence="6">
    <location>
        <begin position="290"/>
        <end position="310"/>
    </location>
</feature>
<protein>
    <recommendedName>
        <fullName evidence="9">Lysylphosphatidylglycerol synthetase/UPF0104</fullName>
    </recommendedName>
</protein>
<feature type="transmembrane region" description="Helical" evidence="6">
    <location>
        <begin position="267"/>
        <end position="284"/>
    </location>
</feature>
<keyword evidence="2" id="KW-1003">Cell membrane</keyword>
<organism evidence="7 8">
    <name type="scientific">Candidatus Adlerbacteria bacterium GW2011_GWA1_54_10</name>
    <dbReference type="NCBI Taxonomy" id="1618605"/>
    <lineage>
        <taxon>Bacteria</taxon>
        <taxon>Candidatus Adleribacteriota</taxon>
    </lineage>
</organism>
<sequence>MNLSEIQKKWLWFGARFAITFVLLTLLLQAVNADSFFSQIRRVGILPFALGAASYLIATALNTFRWHLLLNARQILVPLRQLFAYNFSYTFYTVVLPGGRIAAEAMRIYQIVRDHASPELRGHAITSAFLDRIVAFLSFAAIVAAFFIFTPQAAATFSLWAIIVATVVVATAMLFAIGPPAFIIRPFERFLPRTVVSIFLGDSPSYRITLLGWIGAIFFSLAADGVFALGAYAIALELGIYVPFFVMLATFSIGMVAASVPLTIAGIGLREGAFAGALVILGGISAESAAVISAVMLVSSLAVVLLGGLIEFHRHFLRT</sequence>
<evidence type="ECO:0000256" key="2">
    <source>
        <dbReference type="ARBA" id="ARBA00022475"/>
    </source>
</evidence>
<evidence type="ECO:0000256" key="3">
    <source>
        <dbReference type="ARBA" id="ARBA00022692"/>
    </source>
</evidence>
<dbReference type="Proteomes" id="UP000034740">
    <property type="component" value="Unassembled WGS sequence"/>
</dbReference>